<dbReference type="InterPro" id="IPR010994">
    <property type="entry name" value="RuvA_2-like"/>
</dbReference>
<proteinExistence type="predicted"/>
<feature type="domain" description="Helix-hairpin-helix DNA-binding motif class 1" evidence="1">
    <location>
        <begin position="176"/>
        <end position="195"/>
    </location>
</feature>
<feature type="domain" description="Helix-hairpin-helix DNA-binding motif class 1" evidence="1">
    <location>
        <begin position="146"/>
        <end position="165"/>
    </location>
</feature>
<reference evidence="2 3" key="1">
    <citation type="submission" date="2017-08" db="EMBL/GenBank/DDBJ databases">
        <title>Salimicrobium alkalisoli sp. nov., isolated from saline alkaline soil.</title>
        <authorList>
            <person name="Zhang G."/>
            <person name="Xiong Q."/>
        </authorList>
    </citation>
    <scope>NUCLEOTIDE SEQUENCE [LARGE SCALE GENOMIC DNA]</scope>
    <source>
        <strain evidence="2 3">WN024</strain>
    </source>
</reference>
<organism evidence="2 3">
    <name type="scientific">Salimicrobium humidisoli</name>
    <dbReference type="NCBI Taxonomy" id="2029857"/>
    <lineage>
        <taxon>Bacteria</taxon>
        <taxon>Bacillati</taxon>
        <taxon>Bacillota</taxon>
        <taxon>Bacilli</taxon>
        <taxon>Bacillales</taxon>
        <taxon>Bacillaceae</taxon>
        <taxon>Salimicrobium</taxon>
    </lineage>
</organism>
<dbReference type="SUPFAM" id="SSF142984">
    <property type="entry name" value="Nqo1 middle domain-like"/>
    <property type="match status" value="1"/>
</dbReference>
<comment type="caution">
    <text evidence="2">The sequence shown here is derived from an EMBL/GenBank/DDBJ whole genome shotgun (WGS) entry which is preliminary data.</text>
</comment>
<dbReference type="InterPro" id="IPR019554">
    <property type="entry name" value="Soluble_ligand-bd"/>
</dbReference>
<dbReference type="Gene3D" id="3.10.560.10">
    <property type="entry name" value="Outer membrane lipoprotein wza domain like"/>
    <property type="match status" value="1"/>
</dbReference>
<dbReference type="Pfam" id="PF10531">
    <property type="entry name" value="SLBB"/>
    <property type="match status" value="1"/>
</dbReference>
<dbReference type="RefSeq" id="WP_095821166.1">
    <property type="nucleotide sequence ID" value="NZ_NSGH01000002.1"/>
</dbReference>
<dbReference type="EMBL" id="NSGH01000002">
    <property type="protein sequence ID" value="PBB06834.1"/>
    <property type="molecule type" value="Genomic_DNA"/>
</dbReference>
<keyword evidence="3" id="KW-1185">Reference proteome</keyword>
<gene>
    <name evidence="2" type="ORF">CKW00_02160</name>
</gene>
<dbReference type="InterPro" id="IPR003583">
    <property type="entry name" value="Hlx-hairpin-Hlx_DNA-bd_motif"/>
</dbReference>
<dbReference type="SUPFAM" id="SSF47781">
    <property type="entry name" value="RuvA domain 2-like"/>
    <property type="match status" value="1"/>
</dbReference>
<evidence type="ECO:0000313" key="3">
    <source>
        <dbReference type="Proteomes" id="UP000217561"/>
    </source>
</evidence>
<accession>A0ABX4HVH4</accession>
<evidence type="ECO:0000259" key="1">
    <source>
        <dbReference type="SMART" id="SM00278"/>
    </source>
</evidence>
<dbReference type="PANTHER" id="PTHR21180">
    <property type="entry name" value="ENDONUCLEASE/EXONUCLEASE/PHOSPHATASE FAMILY DOMAIN-CONTAINING PROTEIN 1"/>
    <property type="match status" value="1"/>
</dbReference>
<evidence type="ECO:0000313" key="2">
    <source>
        <dbReference type="EMBL" id="PBB06834.1"/>
    </source>
</evidence>
<dbReference type="InterPro" id="IPR051675">
    <property type="entry name" value="Endo/Exo/Phosphatase_dom_1"/>
</dbReference>
<name>A0ABX4HVH4_9BACI</name>
<dbReference type="Proteomes" id="UP000217561">
    <property type="component" value="Unassembled WGS sequence"/>
</dbReference>
<dbReference type="PANTHER" id="PTHR21180:SF32">
    <property type="entry name" value="ENDONUCLEASE_EXONUCLEASE_PHOSPHATASE FAMILY DOMAIN-CONTAINING PROTEIN 1"/>
    <property type="match status" value="1"/>
</dbReference>
<dbReference type="InterPro" id="IPR004509">
    <property type="entry name" value="Competence_ComEA_HhH"/>
</dbReference>
<dbReference type="SMART" id="SM00278">
    <property type="entry name" value="HhH1"/>
    <property type="match status" value="2"/>
</dbReference>
<dbReference type="Pfam" id="PF12836">
    <property type="entry name" value="HHH_3"/>
    <property type="match status" value="1"/>
</dbReference>
<dbReference type="NCBIfam" id="TIGR00426">
    <property type="entry name" value="competence protein ComEA helix-hairpin-helix repeat region"/>
    <property type="match status" value="1"/>
</dbReference>
<dbReference type="Gene3D" id="1.10.150.310">
    <property type="entry name" value="Tex RuvX-like domain-like"/>
    <property type="match status" value="1"/>
</dbReference>
<protein>
    <submittedName>
        <fullName evidence="2">Competence protein ComEA</fullName>
    </submittedName>
</protein>
<sequence length="199" mass="21602">MTFIKRYWPAGIVLIIVISLLFNFTTGSREEVLQQKENPLITKAEPEGNDEAEVAEVAEGDLIVDVKGEVNAPGIYEGKAGMRVYDAVEMAGGFTDQADEASVNLAQKLEDEMVILVTVDTGTEGGTAVAVSEQGDKVKINYATVDEITTINGIGPSKAEAIIAYREENGMFRKPEELLEVSGIGEKTLENMEEYILIP</sequence>